<reference evidence="1" key="1">
    <citation type="submission" date="2021-02" db="EMBL/GenBank/DDBJ databases">
        <authorList>
            <person name="Nowell W R."/>
        </authorList>
    </citation>
    <scope>NUCLEOTIDE SEQUENCE</scope>
</reference>
<protein>
    <submittedName>
        <fullName evidence="1">Uncharacterized protein</fullName>
    </submittedName>
</protein>
<sequence length="81" mass="9131">LPQEETLDTLMTFLHVHGYRKVEGISISIILKDNVFAYGKIFYKQTTGGAMGSSLTLTLVNIFMSAWQKNIVEEQTKTGEF</sequence>
<feature type="non-terminal residue" evidence="1">
    <location>
        <position position="81"/>
    </location>
</feature>
<comment type="caution">
    <text evidence="1">The sequence shown here is derived from an EMBL/GenBank/DDBJ whole genome shotgun (WGS) entry which is preliminary data.</text>
</comment>
<feature type="non-terminal residue" evidence="1">
    <location>
        <position position="1"/>
    </location>
</feature>
<organism evidence="1 2">
    <name type="scientific">Rotaria magnacalcarata</name>
    <dbReference type="NCBI Taxonomy" id="392030"/>
    <lineage>
        <taxon>Eukaryota</taxon>
        <taxon>Metazoa</taxon>
        <taxon>Spiralia</taxon>
        <taxon>Gnathifera</taxon>
        <taxon>Rotifera</taxon>
        <taxon>Eurotatoria</taxon>
        <taxon>Bdelloidea</taxon>
        <taxon>Philodinida</taxon>
        <taxon>Philodinidae</taxon>
        <taxon>Rotaria</taxon>
    </lineage>
</organism>
<gene>
    <name evidence="1" type="ORF">SMN809_LOCUS47946</name>
</gene>
<accession>A0A8S3BVL0</accession>
<dbReference type="EMBL" id="CAJOBI010152931">
    <property type="protein sequence ID" value="CAF4818820.1"/>
    <property type="molecule type" value="Genomic_DNA"/>
</dbReference>
<name>A0A8S3BVL0_9BILA</name>
<dbReference type="Proteomes" id="UP000676336">
    <property type="component" value="Unassembled WGS sequence"/>
</dbReference>
<evidence type="ECO:0000313" key="1">
    <source>
        <dbReference type="EMBL" id="CAF4818820.1"/>
    </source>
</evidence>
<evidence type="ECO:0000313" key="2">
    <source>
        <dbReference type="Proteomes" id="UP000676336"/>
    </source>
</evidence>
<dbReference type="AlphaFoldDB" id="A0A8S3BVL0"/>
<proteinExistence type="predicted"/>